<protein>
    <submittedName>
        <fullName evidence="2">Uncharacterized protein</fullName>
    </submittedName>
</protein>
<name>A0ABR0SP63_9HYPO</name>
<dbReference type="EMBL" id="JAVFKD010000012">
    <property type="protein sequence ID" value="KAK5993969.1"/>
    <property type="molecule type" value="Genomic_DNA"/>
</dbReference>
<feature type="chain" id="PRO_5046932625" evidence="1">
    <location>
        <begin position="22"/>
        <end position="122"/>
    </location>
</feature>
<evidence type="ECO:0000256" key="1">
    <source>
        <dbReference type="SAM" id="SignalP"/>
    </source>
</evidence>
<dbReference type="Proteomes" id="UP001338125">
    <property type="component" value="Unassembled WGS sequence"/>
</dbReference>
<gene>
    <name evidence="2" type="ORF">PT974_07407</name>
</gene>
<accession>A0ABR0SP63</accession>
<evidence type="ECO:0000313" key="3">
    <source>
        <dbReference type="Proteomes" id="UP001338125"/>
    </source>
</evidence>
<organism evidence="2 3">
    <name type="scientific">Cladobotryum mycophilum</name>
    <dbReference type="NCBI Taxonomy" id="491253"/>
    <lineage>
        <taxon>Eukaryota</taxon>
        <taxon>Fungi</taxon>
        <taxon>Dikarya</taxon>
        <taxon>Ascomycota</taxon>
        <taxon>Pezizomycotina</taxon>
        <taxon>Sordariomycetes</taxon>
        <taxon>Hypocreomycetidae</taxon>
        <taxon>Hypocreales</taxon>
        <taxon>Hypocreaceae</taxon>
        <taxon>Cladobotryum</taxon>
    </lineage>
</organism>
<sequence>MALSLYNGLLSLAFLTSLVSANPVPAFQDQDLVNDGLATEHCTTTIESFAAFTHGPTRTIWTTTATSTSLVDCHGCDTLATSYAHFGPGPVVMFSTTITVAEPSITTVFQCGPPLTTTTPSV</sequence>
<reference evidence="2 3" key="1">
    <citation type="submission" date="2024-01" db="EMBL/GenBank/DDBJ databases">
        <title>Complete genome of Cladobotryum mycophilum ATHUM6906.</title>
        <authorList>
            <person name="Christinaki A.C."/>
            <person name="Myridakis A.I."/>
            <person name="Kouvelis V.N."/>
        </authorList>
    </citation>
    <scope>NUCLEOTIDE SEQUENCE [LARGE SCALE GENOMIC DNA]</scope>
    <source>
        <strain evidence="2 3">ATHUM6906</strain>
    </source>
</reference>
<proteinExistence type="predicted"/>
<keyword evidence="3" id="KW-1185">Reference proteome</keyword>
<keyword evidence="1" id="KW-0732">Signal</keyword>
<evidence type="ECO:0000313" key="2">
    <source>
        <dbReference type="EMBL" id="KAK5993969.1"/>
    </source>
</evidence>
<comment type="caution">
    <text evidence="2">The sequence shown here is derived from an EMBL/GenBank/DDBJ whole genome shotgun (WGS) entry which is preliminary data.</text>
</comment>
<feature type="signal peptide" evidence="1">
    <location>
        <begin position="1"/>
        <end position="21"/>
    </location>
</feature>